<dbReference type="AlphaFoldDB" id="A0A498SIM1"/>
<keyword evidence="7" id="KW-0560">Oxidoreductase</keyword>
<sequence length="776" mass="90044">MQRLIEERRNGGQGGFTAIHVKRFMKFSRECAVCGAPKSVGGGALSQCKQCNMVLYCSEEHRNFDWKRHKPLCKTVQSQLARSTTAAAATIEQKSADKVIDPISCTTVINAKWLGNRLCENFINTSSRDNRILEKIIDTSEKVSRKRILQMNCRHSQLINHSTNPIFTISLQDHLKLLTASGFDQQQAVALHLKCIADHAVKCLNDYGWAIVDNLLGQNHCYHIHREMNYLYNSGIFKPGQLLETRMNSNSRNIRSDEVYWFDNNDEQVSVAVTVRLLVSMIDSIIVHFNGRVPYEINGRSRAMLAIYPSNGTHYVKHIDNPMKDGRCITAIYYCNQNWNVERDGGCFRLFPKTSDVPVDIEPRADRLLLLWSDRRNPHEVRPVYRDRYAITVWYFDTSEKLAAMAKKSKQNALDEKFENKQQLQQSILLSNEQKLQQPLLSSSNSFIKQEPDILSSLDNLPNHFIIFHPTVSSTQPLRIAFETQQITKHRNDTEQEGNHVKHPYKHFGQHYEYIYETPSSPDQRPKFLLSYDSIGGDQTDMAGNIKQIGNSKNHKPKKHWQSNAKEMQFLDAQAEQFQHQSENSDITDFPQKISNLYFKNAWKENENARKRTQEEYEIVHRLASDIFDQAQEEMSKFPTFDISRFRKLFSRVADVPASLLENSFPERRANPAYGSNRFQLRKEEDKNISKKFQPLQRKNDVRRMSENAKHKMKSDKDRRWTKNGALKKSQNDGSYQLFGTLPKFDPRFPFDRAYKLMDGLRSPELLKFPSTNFHI</sequence>
<dbReference type="GO" id="GO:0071456">
    <property type="term" value="P:cellular response to hypoxia"/>
    <property type="evidence" value="ECO:0007669"/>
    <property type="project" value="TreeGrafter"/>
</dbReference>
<dbReference type="Pfam" id="PF01753">
    <property type="entry name" value="zf-MYND"/>
    <property type="match status" value="1"/>
</dbReference>
<dbReference type="PANTHER" id="PTHR12907">
    <property type="entry name" value="EGL NINE HOMOLOG-RELATED"/>
    <property type="match status" value="1"/>
</dbReference>
<evidence type="ECO:0000256" key="5">
    <source>
        <dbReference type="ARBA" id="ARBA00022896"/>
    </source>
</evidence>
<feature type="region of interest" description="Disordered" evidence="12">
    <location>
        <begin position="706"/>
        <end position="733"/>
    </location>
</feature>
<evidence type="ECO:0000256" key="2">
    <source>
        <dbReference type="ARBA" id="ARBA00022723"/>
    </source>
</evidence>
<dbReference type="InterPro" id="IPR006620">
    <property type="entry name" value="Pro_4_hyd_alph"/>
</dbReference>
<evidence type="ECO:0000256" key="1">
    <source>
        <dbReference type="ARBA" id="ARBA00001961"/>
    </source>
</evidence>
<evidence type="ECO:0000256" key="10">
    <source>
        <dbReference type="ARBA" id="ARBA00049134"/>
    </source>
</evidence>
<protein>
    <recommendedName>
        <fullName evidence="9">hypoxia-inducible factor-proline dioxygenase</fullName>
        <ecNumber evidence="9">1.14.11.29</ecNumber>
    </recommendedName>
</protein>
<dbReference type="GO" id="GO:0031418">
    <property type="term" value="F:L-ascorbic acid binding"/>
    <property type="evidence" value="ECO:0007669"/>
    <property type="project" value="UniProtKB-KW"/>
</dbReference>
<dbReference type="SMART" id="SM00702">
    <property type="entry name" value="P4Hc"/>
    <property type="match status" value="1"/>
</dbReference>
<accession>A0A498SIM1</accession>
<keyword evidence="3 11" id="KW-0863">Zinc-finger</keyword>
<comment type="catalytic activity">
    <reaction evidence="10">
        <text>L-prolyl-[hypoxia-inducible factor alpha subunit] + 2-oxoglutarate + O2 = trans-4-hydroxy-L-prolyl-[hypoxia-inducible factor alpha subunit] + succinate + CO2</text>
        <dbReference type="Rhea" id="RHEA:48400"/>
        <dbReference type="Rhea" id="RHEA-COMP:12093"/>
        <dbReference type="Rhea" id="RHEA-COMP:12094"/>
        <dbReference type="ChEBI" id="CHEBI:15379"/>
        <dbReference type="ChEBI" id="CHEBI:16526"/>
        <dbReference type="ChEBI" id="CHEBI:16810"/>
        <dbReference type="ChEBI" id="CHEBI:30031"/>
        <dbReference type="ChEBI" id="CHEBI:50342"/>
        <dbReference type="ChEBI" id="CHEBI:61965"/>
        <dbReference type="EC" id="1.14.11.29"/>
    </reaction>
</comment>
<evidence type="ECO:0000256" key="8">
    <source>
        <dbReference type="ARBA" id="ARBA00023004"/>
    </source>
</evidence>
<evidence type="ECO:0000259" key="13">
    <source>
        <dbReference type="PROSITE" id="PS50865"/>
    </source>
</evidence>
<evidence type="ECO:0000256" key="12">
    <source>
        <dbReference type="SAM" id="MobiDB-lite"/>
    </source>
</evidence>
<feature type="domain" description="MYND-type" evidence="13">
    <location>
        <begin position="31"/>
        <end position="73"/>
    </location>
</feature>
<evidence type="ECO:0000256" key="7">
    <source>
        <dbReference type="ARBA" id="ARBA00023002"/>
    </source>
</evidence>
<evidence type="ECO:0000256" key="6">
    <source>
        <dbReference type="ARBA" id="ARBA00022964"/>
    </source>
</evidence>
<comment type="cofactor">
    <cofactor evidence="1">
        <name>L-ascorbate</name>
        <dbReference type="ChEBI" id="CHEBI:38290"/>
    </cofactor>
</comment>
<dbReference type="InterPro" id="IPR051559">
    <property type="entry name" value="HIF_prolyl_hydroxylases"/>
</dbReference>
<evidence type="ECO:0000259" key="14">
    <source>
        <dbReference type="PROSITE" id="PS51471"/>
    </source>
</evidence>
<evidence type="ECO:0000256" key="3">
    <source>
        <dbReference type="ARBA" id="ARBA00022771"/>
    </source>
</evidence>
<dbReference type="InterPro" id="IPR044862">
    <property type="entry name" value="Pro_4_hyd_alph_FE2OG_OXY"/>
</dbReference>
<dbReference type="PROSITE" id="PS50865">
    <property type="entry name" value="ZF_MYND_2"/>
    <property type="match status" value="1"/>
</dbReference>
<dbReference type="Pfam" id="PF13640">
    <property type="entry name" value="2OG-FeII_Oxy_3"/>
    <property type="match status" value="1"/>
</dbReference>
<keyword evidence="6" id="KW-0223">Dioxygenase</keyword>
<organism evidence="15 16">
    <name type="scientific">Acanthocheilonema viteae</name>
    <name type="common">Filarial nematode worm</name>
    <name type="synonym">Dipetalonema viteae</name>
    <dbReference type="NCBI Taxonomy" id="6277"/>
    <lineage>
        <taxon>Eukaryota</taxon>
        <taxon>Metazoa</taxon>
        <taxon>Ecdysozoa</taxon>
        <taxon>Nematoda</taxon>
        <taxon>Chromadorea</taxon>
        <taxon>Rhabditida</taxon>
        <taxon>Spirurina</taxon>
        <taxon>Spiruromorpha</taxon>
        <taxon>Filarioidea</taxon>
        <taxon>Onchocercidae</taxon>
        <taxon>Acanthocheilonema</taxon>
    </lineage>
</organism>
<dbReference type="EC" id="1.14.11.29" evidence="9"/>
<dbReference type="Gene3D" id="2.60.120.620">
    <property type="entry name" value="q2cbj1_9rhob like domain"/>
    <property type="match status" value="1"/>
</dbReference>
<evidence type="ECO:0000256" key="9">
    <source>
        <dbReference type="ARBA" id="ARBA00039004"/>
    </source>
</evidence>
<dbReference type="GO" id="GO:0008198">
    <property type="term" value="F:ferrous iron binding"/>
    <property type="evidence" value="ECO:0007669"/>
    <property type="project" value="TreeGrafter"/>
</dbReference>
<feature type="compositionally biased region" description="Basic and acidic residues" evidence="12">
    <location>
        <begin position="706"/>
        <end position="721"/>
    </location>
</feature>
<gene>
    <name evidence="15" type="ORF">NAV_LOCUS6401</name>
</gene>
<evidence type="ECO:0000313" key="15">
    <source>
        <dbReference type="EMBL" id="VBB31610.1"/>
    </source>
</evidence>
<dbReference type="GO" id="GO:0160082">
    <property type="term" value="F:hypoxia-inducible factor-proline dioxygenase activity"/>
    <property type="evidence" value="ECO:0007669"/>
    <property type="project" value="UniProtKB-EC"/>
</dbReference>
<keyword evidence="8" id="KW-0408">Iron</keyword>
<dbReference type="Proteomes" id="UP000276991">
    <property type="component" value="Unassembled WGS sequence"/>
</dbReference>
<evidence type="ECO:0000256" key="4">
    <source>
        <dbReference type="ARBA" id="ARBA00022833"/>
    </source>
</evidence>
<dbReference type="InterPro" id="IPR002893">
    <property type="entry name" value="Znf_MYND"/>
</dbReference>
<keyword evidence="2" id="KW-0479">Metal-binding</keyword>
<dbReference type="OrthoDB" id="5952526at2759"/>
<dbReference type="EMBL" id="UPTC01001305">
    <property type="protein sequence ID" value="VBB31610.1"/>
    <property type="molecule type" value="Genomic_DNA"/>
</dbReference>
<dbReference type="STRING" id="6277.A0A498SIM1"/>
<proteinExistence type="predicted"/>
<evidence type="ECO:0000256" key="11">
    <source>
        <dbReference type="PROSITE-ProRule" id="PRU00134"/>
    </source>
</evidence>
<evidence type="ECO:0000313" key="16">
    <source>
        <dbReference type="Proteomes" id="UP000276991"/>
    </source>
</evidence>
<keyword evidence="5" id="KW-0847">Vitamin C</keyword>
<feature type="domain" description="Fe2OG dioxygenase" evidence="14">
    <location>
        <begin position="299"/>
        <end position="397"/>
    </location>
</feature>
<dbReference type="GO" id="GO:0008270">
    <property type="term" value="F:zinc ion binding"/>
    <property type="evidence" value="ECO:0007669"/>
    <property type="project" value="UniProtKB-KW"/>
</dbReference>
<dbReference type="SUPFAM" id="SSF144232">
    <property type="entry name" value="HIT/MYND zinc finger-like"/>
    <property type="match status" value="1"/>
</dbReference>
<keyword evidence="4" id="KW-0862">Zinc</keyword>
<keyword evidence="16" id="KW-1185">Reference proteome</keyword>
<name>A0A498SIM1_ACAVI</name>
<dbReference type="Gene3D" id="6.10.140.2220">
    <property type="match status" value="1"/>
</dbReference>
<dbReference type="PROSITE" id="PS51471">
    <property type="entry name" value="FE2OG_OXY"/>
    <property type="match status" value="1"/>
</dbReference>
<dbReference type="InterPro" id="IPR005123">
    <property type="entry name" value="Oxoglu/Fe-dep_dioxygenase_dom"/>
</dbReference>
<dbReference type="PANTHER" id="PTHR12907:SF26">
    <property type="entry name" value="HIF PROLYL HYDROXYLASE, ISOFORM C"/>
    <property type="match status" value="1"/>
</dbReference>
<reference evidence="15 16" key="1">
    <citation type="submission" date="2018-08" db="EMBL/GenBank/DDBJ databases">
        <authorList>
            <person name="Laetsch R D."/>
            <person name="Stevens L."/>
            <person name="Kumar S."/>
            <person name="Blaxter L. M."/>
        </authorList>
    </citation>
    <scope>NUCLEOTIDE SEQUENCE [LARGE SCALE GENOMIC DNA]</scope>
</reference>
<dbReference type="PROSITE" id="PS01360">
    <property type="entry name" value="ZF_MYND_1"/>
    <property type="match status" value="1"/>
</dbReference>